<sequence>MKVTLDAYYNKRNNNISSTLLSSKFYGYATAGSDLAAAITAVNPGFANYVLPSGATVAQTFAGGINGVTLNASTGAPNPLGFMSSDQSPGNALDITYFNVESVDYVGVDLG</sequence>
<proteinExistence type="predicted"/>
<dbReference type="EMBL" id="MQUA01000011">
    <property type="protein sequence ID" value="PQB08770.1"/>
    <property type="molecule type" value="Genomic_DNA"/>
</dbReference>
<evidence type="ECO:0000313" key="2">
    <source>
        <dbReference type="Proteomes" id="UP000239522"/>
    </source>
</evidence>
<dbReference type="Proteomes" id="UP000239522">
    <property type="component" value="Unassembled WGS sequence"/>
</dbReference>
<keyword evidence="2" id="KW-1185">Reference proteome</keyword>
<gene>
    <name evidence="1" type="ORF">BST83_01975</name>
</gene>
<dbReference type="AlphaFoldDB" id="A0A2S7L1K9"/>
<name>A0A2S7L1K9_9FLAO</name>
<dbReference type="RefSeq" id="WP_104808351.1">
    <property type="nucleotide sequence ID" value="NZ_MQUA01000011.1"/>
</dbReference>
<protein>
    <submittedName>
        <fullName evidence="1">Uncharacterized protein</fullName>
    </submittedName>
</protein>
<comment type="caution">
    <text evidence="1">The sequence shown here is derived from an EMBL/GenBank/DDBJ whole genome shotgun (WGS) entry which is preliminary data.</text>
</comment>
<dbReference type="OrthoDB" id="1109208at2"/>
<reference evidence="1 2" key="1">
    <citation type="submission" date="2016-11" db="EMBL/GenBank/DDBJ databases">
        <title>Trade-off between light-utilization and light-protection in marine flavobacteria.</title>
        <authorList>
            <person name="Kumagai Y."/>
        </authorList>
    </citation>
    <scope>NUCLEOTIDE SEQUENCE [LARGE SCALE GENOMIC DNA]</scope>
    <source>
        <strain evidence="1 2">ATCC 700397</strain>
    </source>
</reference>
<evidence type="ECO:0000313" key="1">
    <source>
        <dbReference type="EMBL" id="PQB08770.1"/>
    </source>
</evidence>
<accession>A0A2S7L1K9</accession>
<organism evidence="1 2">
    <name type="scientific">Polaribacter filamentus</name>
    <dbReference type="NCBI Taxonomy" id="53483"/>
    <lineage>
        <taxon>Bacteria</taxon>
        <taxon>Pseudomonadati</taxon>
        <taxon>Bacteroidota</taxon>
        <taxon>Flavobacteriia</taxon>
        <taxon>Flavobacteriales</taxon>
        <taxon>Flavobacteriaceae</taxon>
    </lineage>
</organism>